<evidence type="ECO:0000313" key="7">
    <source>
        <dbReference type="Proteomes" id="UP000727506"/>
    </source>
</evidence>
<dbReference type="PRINTS" id="PR00038">
    <property type="entry name" value="HTHLUXR"/>
</dbReference>
<feature type="transmembrane region" description="Helical" evidence="4">
    <location>
        <begin position="143"/>
        <end position="161"/>
    </location>
</feature>
<evidence type="ECO:0000313" key="6">
    <source>
        <dbReference type="EMBL" id="MBS6940534.1"/>
    </source>
</evidence>
<feature type="transmembrane region" description="Helical" evidence="4">
    <location>
        <begin position="113"/>
        <end position="136"/>
    </location>
</feature>
<proteinExistence type="predicted"/>
<reference evidence="6" key="1">
    <citation type="submission" date="2021-02" db="EMBL/GenBank/DDBJ databases">
        <title>Infant gut strain persistence is associated with maternal origin, phylogeny, and functional potential including surface adhesion and iron acquisition.</title>
        <authorList>
            <person name="Lou Y.C."/>
        </authorList>
    </citation>
    <scope>NUCLEOTIDE SEQUENCE</scope>
    <source>
        <strain evidence="6">L2_039_000G1_dasL2_039_000G1_concoct_11</strain>
    </source>
</reference>
<accession>A0A943Z7D3</accession>
<protein>
    <submittedName>
        <fullName evidence="6">Helix-turn-helix transcriptional regulator</fullName>
    </submittedName>
</protein>
<dbReference type="InterPro" id="IPR036388">
    <property type="entry name" value="WH-like_DNA-bd_sf"/>
</dbReference>
<evidence type="ECO:0000256" key="1">
    <source>
        <dbReference type="ARBA" id="ARBA00023015"/>
    </source>
</evidence>
<feature type="transmembrane region" description="Helical" evidence="4">
    <location>
        <begin position="280"/>
        <end position="299"/>
    </location>
</feature>
<dbReference type="InterPro" id="IPR016032">
    <property type="entry name" value="Sig_transdc_resp-reg_C-effctor"/>
</dbReference>
<comment type="caution">
    <text evidence="6">The sequence shown here is derived from an EMBL/GenBank/DDBJ whole genome shotgun (WGS) entry which is preliminary data.</text>
</comment>
<sequence length="510" mass="54946">MIRDSRIANDLTAAWPSLPYIGLGVWLAWAYLAYSGSMWLSDVETNGENLAGFYIVSTVSFALVMLVAPLKEAVVERMLGSDACMLGAGIAASLGCIMVVLAGPYYLAASALFYPGVCLTGASTALVGLQCARLYAGLAPRKAILYAAFSHIVLACLYFIATGSPQWQPIEGGPSLVGIIALVGLPVAASALVCLPARSDARTARATACKKAVPPVFWKMVLAVFVFALVENSVRANVVYEMSLDVTQDSNSVIMLVRIAMAAAFAFLATVDRNIDFGRIYSFVMVAAVAFVAFVPVFGPLNVGWSMSVTAVSVVFEFVIWCILAFVAFQKRVSFVLVFGFGYGSFMLGSALGWLESIYVIPLIANPSWQLATYLVLALAVLACVFVLFSERDFDKLFMPESDEESLSSLFGINPFHAADAKKGSFGATVDLACEQFGLSPRERDVLRYLAMGYSADAVAERLGVSWNTARTHSRNIYAKMGVHSRQELIEAMDAMKCRANRGLATGKDR</sequence>
<dbReference type="EMBL" id="JAGZSV010000040">
    <property type="protein sequence ID" value="MBS6940534.1"/>
    <property type="molecule type" value="Genomic_DNA"/>
</dbReference>
<dbReference type="PROSITE" id="PS50043">
    <property type="entry name" value="HTH_LUXR_2"/>
    <property type="match status" value="1"/>
</dbReference>
<dbReference type="GO" id="GO:0003677">
    <property type="term" value="F:DNA binding"/>
    <property type="evidence" value="ECO:0007669"/>
    <property type="project" value="UniProtKB-KW"/>
</dbReference>
<feature type="transmembrane region" description="Helical" evidence="4">
    <location>
        <begin position="52"/>
        <end position="71"/>
    </location>
</feature>
<dbReference type="Pfam" id="PF00196">
    <property type="entry name" value="GerE"/>
    <property type="match status" value="1"/>
</dbReference>
<feature type="domain" description="HTH luxR-type" evidence="5">
    <location>
        <begin position="432"/>
        <end position="497"/>
    </location>
</feature>
<dbReference type="PANTHER" id="PTHR44688">
    <property type="entry name" value="DNA-BINDING TRANSCRIPTIONAL ACTIVATOR DEVR_DOSR"/>
    <property type="match status" value="1"/>
</dbReference>
<dbReference type="SUPFAM" id="SSF46894">
    <property type="entry name" value="C-terminal effector domain of the bipartite response regulators"/>
    <property type="match status" value="1"/>
</dbReference>
<feature type="transmembrane region" description="Helical" evidence="4">
    <location>
        <begin position="305"/>
        <end position="329"/>
    </location>
</feature>
<dbReference type="GO" id="GO:0006355">
    <property type="term" value="P:regulation of DNA-templated transcription"/>
    <property type="evidence" value="ECO:0007669"/>
    <property type="project" value="InterPro"/>
</dbReference>
<feature type="transmembrane region" description="Helical" evidence="4">
    <location>
        <begin position="173"/>
        <end position="195"/>
    </location>
</feature>
<dbReference type="SMART" id="SM00421">
    <property type="entry name" value="HTH_LUXR"/>
    <property type="match status" value="1"/>
</dbReference>
<evidence type="ECO:0000256" key="3">
    <source>
        <dbReference type="ARBA" id="ARBA00023163"/>
    </source>
</evidence>
<dbReference type="AlphaFoldDB" id="A0A943Z7D3"/>
<keyword evidence="3" id="KW-0804">Transcription</keyword>
<dbReference type="PANTHER" id="PTHR44688:SF16">
    <property type="entry name" value="DNA-BINDING TRANSCRIPTIONAL ACTIVATOR DEVR_DOSR"/>
    <property type="match status" value="1"/>
</dbReference>
<keyword evidence="2" id="KW-0238">DNA-binding</keyword>
<feature type="transmembrane region" description="Helical" evidence="4">
    <location>
        <begin position="12"/>
        <end position="32"/>
    </location>
</feature>
<feature type="transmembrane region" description="Helical" evidence="4">
    <location>
        <begin position="336"/>
        <end position="365"/>
    </location>
</feature>
<organism evidence="6 7">
    <name type="scientific">Slackia piriformis</name>
    <dbReference type="NCBI Taxonomy" id="626934"/>
    <lineage>
        <taxon>Bacteria</taxon>
        <taxon>Bacillati</taxon>
        <taxon>Actinomycetota</taxon>
        <taxon>Coriobacteriia</taxon>
        <taxon>Eggerthellales</taxon>
        <taxon>Eggerthellaceae</taxon>
        <taxon>Slackia</taxon>
    </lineage>
</organism>
<dbReference type="InterPro" id="IPR000792">
    <property type="entry name" value="Tscrpt_reg_LuxR_C"/>
</dbReference>
<keyword evidence="4" id="KW-0812">Transmembrane</keyword>
<feature type="transmembrane region" description="Helical" evidence="4">
    <location>
        <begin position="216"/>
        <end position="233"/>
    </location>
</feature>
<gene>
    <name evidence="6" type="ORF">KH142_03455</name>
</gene>
<keyword evidence="4" id="KW-0472">Membrane</keyword>
<evidence type="ECO:0000259" key="5">
    <source>
        <dbReference type="PROSITE" id="PS50043"/>
    </source>
</evidence>
<dbReference type="Proteomes" id="UP000727506">
    <property type="component" value="Unassembled WGS sequence"/>
</dbReference>
<feature type="transmembrane region" description="Helical" evidence="4">
    <location>
        <begin position="253"/>
        <end position="271"/>
    </location>
</feature>
<feature type="transmembrane region" description="Helical" evidence="4">
    <location>
        <begin position="83"/>
        <end position="107"/>
    </location>
</feature>
<evidence type="ECO:0000256" key="4">
    <source>
        <dbReference type="SAM" id="Phobius"/>
    </source>
</evidence>
<evidence type="ECO:0000256" key="2">
    <source>
        <dbReference type="ARBA" id="ARBA00023125"/>
    </source>
</evidence>
<dbReference type="Gene3D" id="1.10.10.10">
    <property type="entry name" value="Winged helix-like DNA-binding domain superfamily/Winged helix DNA-binding domain"/>
    <property type="match status" value="1"/>
</dbReference>
<dbReference type="CDD" id="cd06170">
    <property type="entry name" value="LuxR_C_like"/>
    <property type="match status" value="1"/>
</dbReference>
<keyword evidence="4" id="KW-1133">Transmembrane helix</keyword>
<name>A0A943Z7D3_9ACTN</name>
<keyword evidence="1" id="KW-0805">Transcription regulation</keyword>
<feature type="transmembrane region" description="Helical" evidence="4">
    <location>
        <begin position="371"/>
        <end position="389"/>
    </location>
</feature>